<dbReference type="EMBL" id="JAQFWQ010000019">
    <property type="protein sequence ID" value="MDA2810786.1"/>
    <property type="molecule type" value="Genomic_DNA"/>
</dbReference>
<feature type="transmembrane region" description="Helical" evidence="2">
    <location>
        <begin position="439"/>
        <end position="459"/>
    </location>
</feature>
<dbReference type="Pfam" id="PF20990">
    <property type="entry name" value="DUF2207_C"/>
    <property type="match status" value="1"/>
</dbReference>
<evidence type="ECO:0000256" key="2">
    <source>
        <dbReference type="SAM" id="Phobius"/>
    </source>
</evidence>
<reference evidence="6 7" key="1">
    <citation type="submission" date="2023-01" db="EMBL/GenBank/DDBJ databases">
        <title>Draft genome sequence of Nocardiopsis sp. RSe5-2 isolated from halophytes.</title>
        <authorList>
            <person name="Duangmal K."/>
            <person name="Chantavorakit T."/>
        </authorList>
    </citation>
    <scope>NUCLEOTIDE SEQUENCE [LARGE SCALE GENOMIC DNA]</scope>
    <source>
        <strain evidence="6 7">RSe5-2</strain>
    </source>
</reference>
<dbReference type="InterPro" id="IPR048389">
    <property type="entry name" value="YciQ-like_C"/>
</dbReference>
<keyword evidence="2" id="KW-1133">Transmembrane helix</keyword>
<evidence type="ECO:0000313" key="7">
    <source>
        <dbReference type="Proteomes" id="UP001527866"/>
    </source>
</evidence>
<gene>
    <name evidence="6" type="ORF">O4J56_09080</name>
</gene>
<evidence type="ECO:0000259" key="4">
    <source>
        <dbReference type="Pfam" id="PF09972"/>
    </source>
</evidence>
<feature type="signal peptide" evidence="3">
    <location>
        <begin position="1"/>
        <end position="33"/>
    </location>
</feature>
<organism evidence="6 7">
    <name type="scientific">Nocardiopsis endophytica</name>
    <dbReference type="NCBI Taxonomy" id="3018445"/>
    <lineage>
        <taxon>Bacteria</taxon>
        <taxon>Bacillati</taxon>
        <taxon>Actinomycetota</taxon>
        <taxon>Actinomycetes</taxon>
        <taxon>Streptosporangiales</taxon>
        <taxon>Nocardiopsidaceae</taxon>
        <taxon>Nocardiopsis</taxon>
    </lineage>
</organism>
<feature type="domain" description="DUF2207" evidence="4">
    <location>
        <begin position="56"/>
        <end position="197"/>
    </location>
</feature>
<comment type="caution">
    <text evidence="6">The sequence shown here is derived from an EMBL/GenBank/DDBJ whole genome shotgun (WGS) entry which is preliminary data.</text>
</comment>
<accession>A0ABT4U259</accession>
<proteinExistence type="predicted"/>
<keyword evidence="2" id="KW-0812">Transmembrane</keyword>
<name>A0ABT4U259_9ACTN</name>
<evidence type="ECO:0000256" key="1">
    <source>
        <dbReference type="SAM" id="MobiDB-lite"/>
    </source>
</evidence>
<evidence type="ECO:0000256" key="3">
    <source>
        <dbReference type="SAM" id="SignalP"/>
    </source>
</evidence>
<protein>
    <submittedName>
        <fullName evidence="6">DUF2207 domain-containing protein</fullName>
    </submittedName>
</protein>
<dbReference type="RefSeq" id="WP_270685110.1">
    <property type="nucleotide sequence ID" value="NZ_JAQFWQ010000019.1"/>
</dbReference>
<feature type="transmembrane region" description="Helical" evidence="2">
    <location>
        <begin position="260"/>
        <end position="282"/>
    </location>
</feature>
<keyword evidence="2" id="KW-0472">Membrane</keyword>
<feature type="domain" description="Predicted membrane protein YciQ-like C-terminal" evidence="5">
    <location>
        <begin position="314"/>
        <end position="540"/>
    </location>
</feature>
<keyword evidence="3" id="KW-0732">Signal</keyword>
<dbReference type="Proteomes" id="UP001527866">
    <property type="component" value="Unassembled WGS sequence"/>
</dbReference>
<feature type="transmembrane region" description="Helical" evidence="2">
    <location>
        <begin position="465"/>
        <end position="484"/>
    </location>
</feature>
<evidence type="ECO:0000313" key="6">
    <source>
        <dbReference type="EMBL" id="MDA2810786.1"/>
    </source>
</evidence>
<feature type="chain" id="PRO_5045292551" evidence="3">
    <location>
        <begin position="34"/>
        <end position="595"/>
    </location>
</feature>
<keyword evidence="7" id="KW-1185">Reference proteome</keyword>
<feature type="region of interest" description="Disordered" evidence="1">
    <location>
        <begin position="33"/>
        <end position="54"/>
    </location>
</feature>
<dbReference type="Pfam" id="PF09972">
    <property type="entry name" value="DUF2207"/>
    <property type="match status" value="1"/>
</dbReference>
<evidence type="ECO:0000259" key="5">
    <source>
        <dbReference type="Pfam" id="PF20990"/>
    </source>
</evidence>
<dbReference type="InterPro" id="IPR018702">
    <property type="entry name" value="DUF2207"/>
</dbReference>
<sequence>MPMTAAPGRGARAAVAVCAAALAVLPWSAPAAAAPRDGAETPEAHTVPEGADADATTVDIRLRIDSEGVVHAEETLEFGSGAGAAFTRGLGAREDYDTDRDRVFPVEGVRARDGSGAELPVRTEENGDALDLVVERGDAGSAVLTYTVRGALEETGDGVELEWTPVAGYSAPVAETNVRVDAPMPPRALSCTAGDPRSSIYCTSSDMGGHGAETARFLQARMEPGQRLSVAVAYPPGTAPAEPVLDRTWSLTSAFAITPVTGSVFGLLLVGLLGGLAALIRIRGQDERALRTESGAAANVPLAPVPGLPGGIRFRPPDGVHPGQIGTLIDEQADVVDIAATVVDLAVRGHYTIEELPHDHPASVDWVLSKRVPPADEELLPYERMLMDALFERRVKVRLSHLRRGGFGARLGAVRDELYRDMVRLKWFARRPNVTRNRWATAGIGLTAAGVALTVVLAAFTHAAFTGLAVVIAGAAMTLGAQYMPAKTAKGSSVLAHAMGFRAFLMSAEAEHVPEGHRVELFSRYLPYALIFDNVDRWASVLAAAGEREESANKRLPWYEGPEEWHVGDFAESIRAFVVTLSGVVSSARHFRALG</sequence>